<dbReference type="SUPFAM" id="SSF48029">
    <property type="entry name" value="FliG"/>
    <property type="match status" value="2"/>
</dbReference>
<dbReference type="Proteomes" id="UP001163293">
    <property type="component" value="Chromosome"/>
</dbReference>
<evidence type="ECO:0000256" key="1">
    <source>
        <dbReference type="ARBA" id="ARBA00004117"/>
    </source>
</evidence>
<dbReference type="Gene3D" id="1.10.220.30">
    <property type="match status" value="3"/>
</dbReference>
<evidence type="ECO:0000256" key="8">
    <source>
        <dbReference type="ARBA" id="ARBA00023136"/>
    </source>
</evidence>
<keyword evidence="6" id="KW-0145">Chemotaxis</keyword>
<evidence type="ECO:0000259" key="11">
    <source>
        <dbReference type="Pfam" id="PF14841"/>
    </source>
</evidence>
<dbReference type="InterPro" id="IPR032779">
    <property type="entry name" value="FliG_M"/>
</dbReference>
<evidence type="ECO:0000313" key="14">
    <source>
        <dbReference type="Proteomes" id="UP001163293"/>
    </source>
</evidence>
<keyword evidence="8" id="KW-0472">Membrane</keyword>
<keyword evidence="13" id="KW-0966">Cell projection</keyword>
<dbReference type="PANTHER" id="PTHR30534:SF0">
    <property type="entry name" value="FLAGELLAR MOTOR SWITCH PROTEIN FLIG"/>
    <property type="match status" value="1"/>
</dbReference>
<dbReference type="GO" id="GO:0005886">
    <property type="term" value="C:plasma membrane"/>
    <property type="evidence" value="ECO:0007669"/>
    <property type="project" value="UniProtKB-SubCell"/>
</dbReference>
<dbReference type="GO" id="GO:0009425">
    <property type="term" value="C:bacterial-type flagellum basal body"/>
    <property type="evidence" value="ECO:0007669"/>
    <property type="project" value="UniProtKB-SubCell"/>
</dbReference>
<comment type="subcellular location">
    <subcellularLocation>
        <location evidence="1">Bacterial flagellum basal body</location>
    </subcellularLocation>
    <subcellularLocation>
        <location evidence="2">Cell membrane</location>
        <topology evidence="2">Peripheral membrane protein</topology>
        <orientation evidence="2">Cytoplasmic side</orientation>
    </subcellularLocation>
</comment>
<keyword evidence="7" id="KW-0283">Flagellar rotation</keyword>
<evidence type="ECO:0000256" key="3">
    <source>
        <dbReference type="ARBA" id="ARBA00010299"/>
    </source>
</evidence>
<keyword evidence="9" id="KW-0975">Bacterial flagellum</keyword>
<feature type="domain" description="Flagellar motor switch protein FliG middle" evidence="11">
    <location>
        <begin position="101"/>
        <end position="170"/>
    </location>
</feature>
<evidence type="ECO:0000259" key="12">
    <source>
        <dbReference type="Pfam" id="PF14842"/>
    </source>
</evidence>
<dbReference type="InterPro" id="IPR028263">
    <property type="entry name" value="FliG_N"/>
</dbReference>
<dbReference type="RefSeq" id="WP_069694443.1">
    <property type="nucleotide sequence ID" value="NZ_CP101180.1"/>
</dbReference>
<dbReference type="InterPro" id="IPR011002">
    <property type="entry name" value="FliG_a-hlx"/>
</dbReference>
<feature type="domain" description="Flagellar motor switch protein FliG C-terminal" evidence="10">
    <location>
        <begin position="205"/>
        <end position="311"/>
    </location>
</feature>
<keyword evidence="13" id="KW-0282">Flagellum</keyword>
<dbReference type="Pfam" id="PF14842">
    <property type="entry name" value="FliG_N"/>
    <property type="match status" value="1"/>
</dbReference>
<dbReference type="PRINTS" id="PR00954">
    <property type="entry name" value="FLGMOTORFLIG"/>
</dbReference>
<feature type="domain" description="Flagellar motor switch protein FliG N-terminal" evidence="12">
    <location>
        <begin position="1"/>
        <end position="92"/>
    </location>
</feature>
<sequence>MQLPPASAASLMAQFSENEAQEIAAEIVRLRRVPASVADSVISDFHTHALSGRRAPRGGRHFAAALLEASFGPDKAAGLMENVSSSMAGKSFDFLEPMSAEQIAELIDGELPQTMAMILAHLRPGKASAVLAQLDSGLATEVARCIATTEHVAAEIVSIVAGALKDRAGSAVLNGKPSQNVGGIQPLVDIITRADTTTERTVLEGLDVLDAELAGEVRAQMLTFKDIVRLERRDLQRLLRTVSPAVLAVALKGASSAVLEAVRSNISNRNKEILASEMANSGPVRASQVEEARAQIVRSIREEAADGTIVIRRPEDEDFVE</sequence>
<dbReference type="PANTHER" id="PTHR30534">
    <property type="entry name" value="FLAGELLAR MOTOR SWITCH PROTEIN FLIG"/>
    <property type="match status" value="1"/>
</dbReference>
<evidence type="ECO:0000256" key="9">
    <source>
        <dbReference type="ARBA" id="ARBA00023143"/>
    </source>
</evidence>
<evidence type="ECO:0000256" key="6">
    <source>
        <dbReference type="ARBA" id="ARBA00022500"/>
    </source>
</evidence>
<reference evidence="13" key="1">
    <citation type="submission" date="2022-07" db="EMBL/GenBank/DDBJ databases">
        <authorList>
            <person name="Wu T."/>
        </authorList>
    </citation>
    <scope>NUCLEOTIDE SEQUENCE</scope>
    <source>
        <strain evidence="13">SD-1</strain>
    </source>
</reference>
<evidence type="ECO:0000256" key="7">
    <source>
        <dbReference type="ARBA" id="ARBA00022779"/>
    </source>
</evidence>
<evidence type="ECO:0000256" key="5">
    <source>
        <dbReference type="ARBA" id="ARBA00022475"/>
    </source>
</evidence>
<dbReference type="InterPro" id="IPR023087">
    <property type="entry name" value="Flg_Motor_Flig_C"/>
</dbReference>
<proteinExistence type="inferred from homology"/>
<keyword evidence="5" id="KW-1003">Cell membrane</keyword>
<evidence type="ECO:0000256" key="2">
    <source>
        <dbReference type="ARBA" id="ARBA00004413"/>
    </source>
</evidence>
<dbReference type="GO" id="GO:0006935">
    <property type="term" value="P:chemotaxis"/>
    <property type="evidence" value="ECO:0007669"/>
    <property type="project" value="UniProtKB-KW"/>
</dbReference>
<dbReference type="Pfam" id="PF01706">
    <property type="entry name" value="FliG_C"/>
    <property type="match status" value="1"/>
</dbReference>
<dbReference type="NCBIfam" id="TIGR00207">
    <property type="entry name" value="fliG"/>
    <property type="match status" value="1"/>
</dbReference>
<comment type="similarity">
    <text evidence="3">Belongs to the FliG family.</text>
</comment>
<dbReference type="GO" id="GO:0003774">
    <property type="term" value="F:cytoskeletal motor activity"/>
    <property type="evidence" value="ECO:0007669"/>
    <property type="project" value="InterPro"/>
</dbReference>
<protein>
    <recommendedName>
        <fullName evidence="4">Flagellar motor switch protein FliG</fullName>
    </recommendedName>
</protein>
<keyword evidence="14" id="KW-1185">Reference proteome</keyword>
<name>A0AAX3EHW4_PAEUR</name>
<dbReference type="InterPro" id="IPR000090">
    <property type="entry name" value="Flg_Motor_Flig"/>
</dbReference>
<gene>
    <name evidence="13" type="primary">fliG</name>
    <name evidence="13" type="ORF">NL394_21510</name>
</gene>
<accession>A0AAX3EHW4</accession>
<dbReference type="GO" id="GO:0071973">
    <property type="term" value="P:bacterial-type flagellum-dependent cell motility"/>
    <property type="evidence" value="ECO:0007669"/>
    <property type="project" value="InterPro"/>
</dbReference>
<organism evidence="13 14">
    <name type="scientific">Paenarthrobacter ureafaciens</name>
    <dbReference type="NCBI Taxonomy" id="37931"/>
    <lineage>
        <taxon>Bacteria</taxon>
        <taxon>Bacillati</taxon>
        <taxon>Actinomycetota</taxon>
        <taxon>Actinomycetes</taxon>
        <taxon>Micrococcales</taxon>
        <taxon>Micrococcaceae</taxon>
        <taxon>Paenarthrobacter</taxon>
    </lineage>
</organism>
<evidence type="ECO:0000259" key="10">
    <source>
        <dbReference type="Pfam" id="PF01706"/>
    </source>
</evidence>
<keyword evidence="13" id="KW-0969">Cilium</keyword>
<dbReference type="Pfam" id="PF14841">
    <property type="entry name" value="FliG_M"/>
    <property type="match status" value="1"/>
</dbReference>
<dbReference type="EMBL" id="CP101185">
    <property type="protein sequence ID" value="UYV97570.1"/>
    <property type="molecule type" value="Genomic_DNA"/>
</dbReference>
<evidence type="ECO:0000313" key="13">
    <source>
        <dbReference type="EMBL" id="UYV97570.1"/>
    </source>
</evidence>
<evidence type="ECO:0000256" key="4">
    <source>
        <dbReference type="ARBA" id="ARBA00021870"/>
    </source>
</evidence>
<dbReference type="AlphaFoldDB" id="A0AAX3EHW4"/>